<protein>
    <submittedName>
        <fullName evidence="1">Uncharacterized protein</fullName>
    </submittedName>
</protein>
<evidence type="ECO:0000313" key="2">
    <source>
        <dbReference type="Proteomes" id="UP001595075"/>
    </source>
</evidence>
<proteinExistence type="predicted"/>
<reference evidence="1 2" key="1">
    <citation type="journal article" date="2024" name="Commun. Biol.">
        <title>Comparative genomic analysis of thermophilic fungi reveals convergent evolutionary adaptations and gene losses.</title>
        <authorList>
            <person name="Steindorff A.S."/>
            <person name="Aguilar-Pontes M.V."/>
            <person name="Robinson A.J."/>
            <person name="Andreopoulos B."/>
            <person name="LaButti K."/>
            <person name="Kuo A."/>
            <person name="Mondo S."/>
            <person name="Riley R."/>
            <person name="Otillar R."/>
            <person name="Haridas S."/>
            <person name="Lipzen A."/>
            <person name="Grimwood J."/>
            <person name="Schmutz J."/>
            <person name="Clum A."/>
            <person name="Reid I.D."/>
            <person name="Moisan M.C."/>
            <person name="Butler G."/>
            <person name="Nguyen T.T.M."/>
            <person name="Dewar K."/>
            <person name="Conant G."/>
            <person name="Drula E."/>
            <person name="Henrissat B."/>
            <person name="Hansel C."/>
            <person name="Singer S."/>
            <person name="Hutchinson M.I."/>
            <person name="de Vries R.P."/>
            <person name="Natvig D.O."/>
            <person name="Powell A.J."/>
            <person name="Tsang A."/>
            <person name="Grigoriev I.V."/>
        </authorList>
    </citation>
    <scope>NUCLEOTIDE SEQUENCE [LARGE SCALE GENOMIC DNA]</scope>
    <source>
        <strain evidence="1 2">CBS 494.80</strain>
    </source>
</reference>
<comment type="caution">
    <text evidence="1">The sequence shown here is derived from an EMBL/GenBank/DDBJ whole genome shotgun (WGS) entry which is preliminary data.</text>
</comment>
<evidence type="ECO:0000313" key="1">
    <source>
        <dbReference type="EMBL" id="KAL2068525.1"/>
    </source>
</evidence>
<gene>
    <name evidence="1" type="ORF">VTL71DRAFT_14862</name>
</gene>
<accession>A0ABR4CF02</accession>
<name>A0ABR4CF02_9HELO</name>
<dbReference type="EMBL" id="JAZHXI010000008">
    <property type="protein sequence ID" value="KAL2068525.1"/>
    <property type="molecule type" value="Genomic_DNA"/>
</dbReference>
<organism evidence="1 2">
    <name type="scientific">Oculimacula yallundae</name>
    <dbReference type="NCBI Taxonomy" id="86028"/>
    <lineage>
        <taxon>Eukaryota</taxon>
        <taxon>Fungi</taxon>
        <taxon>Dikarya</taxon>
        <taxon>Ascomycota</taxon>
        <taxon>Pezizomycotina</taxon>
        <taxon>Leotiomycetes</taxon>
        <taxon>Helotiales</taxon>
        <taxon>Ploettnerulaceae</taxon>
        <taxon>Oculimacula</taxon>
    </lineage>
</organism>
<keyword evidence="2" id="KW-1185">Reference proteome</keyword>
<sequence length="222" mass="25600">MIEADSCPLQMESALHCAFDHPYGLRIDSVVFVPDCGLRLEIPNRLKAIQADACYAIHGVPVICVFCPRERGKSSGHRTHHDGHVSESILLSTIHRRSGRCSSCCIHIEDRAYGCFPFFDFCDLILIFALRCVRSDRQKWMDGRYFPNFFSWTTRQISGHFATGQIMVTSDLFDLCHSCLNTSASWKACGVCDTKKRAWIIRLCLFFSFPWQWKRERDERGY</sequence>
<dbReference type="Proteomes" id="UP001595075">
    <property type="component" value="Unassembled WGS sequence"/>
</dbReference>